<dbReference type="EMBL" id="GBRH01229331">
    <property type="protein sequence ID" value="JAD68564.1"/>
    <property type="molecule type" value="Transcribed_RNA"/>
</dbReference>
<reference evidence="2" key="1">
    <citation type="submission" date="2014-09" db="EMBL/GenBank/DDBJ databases">
        <authorList>
            <person name="Magalhaes I.L.F."/>
            <person name="Oliveira U."/>
            <person name="Santos F.R."/>
            <person name="Vidigal T.H.D.A."/>
            <person name="Brescovit A.D."/>
            <person name="Santos A.J."/>
        </authorList>
    </citation>
    <scope>NUCLEOTIDE SEQUENCE</scope>
    <source>
        <tissue evidence="2">Shoot tissue taken approximately 20 cm above the soil surface</tissue>
    </source>
</reference>
<protein>
    <recommendedName>
        <fullName evidence="1">Reverse transcriptase zinc-binding domain-containing protein</fullName>
    </recommendedName>
</protein>
<sequence>MWLIFKDSLNSRSLLRRRNYKLEGDDYSCVLCNLNLEETTYHLFFECPFSTRCWNFVGIQWDHAAAFFDTIQIAKTACQHQFFMGILIITAWEIWKQRNAQIFRGTTASFQSWKQCFIHTVQLHVHRCKPALRDSFLAWLNDHQ</sequence>
<evidence type="ECO:0000313" key="2">
    <source>
        <dbReference type="EMBL" id="JAD68564.1"/>
    </source>
</evidence>
<dbReference type="Pfam" id="PF13966">
    <property type="entry name" value="zf-RVT"/>
    <property type="match status" value="1"/>
</dbReference>
<organism evidence="2">
    <name type="scientific">Arundo donax</name>
    <name type="common">Giant reed</name>
    <name type="synonym">Donax arundinaceus</name>
    <dbReference type="NCBI Taxonomy" id="35708"/>
    <lineage>
        <taxon>Eukaryota</taxon>
        <taxon>Viridiplantae</taxon>
        <taxon>Streptophyta</taxon>
        <taxon>Embryophyta</taxon>
        <taxon>Tracheophyta</taxon>
        <taxon>Spermatophyta</taxon>
        <taxon>Magnoliopsida</taxon>
        <taxon>Liliopsida</taxon>
        <taxon>Poales</taxon>
        <taxon>Poaceae</taxon>
        <taxon>PACMAD clade</taxon>
        <taxon>Arundinoideae</taxon>
        <taxon>Arundineae</taxon>
        <taxon>Arundo</taxon>
    </lineage>
</organism>
<feature type="domain" description="Reverse transcriptase zinc-binding" evidence="1">
    <location>
        <begin position="1"/>
        <end position="54"/>
    </location>
</feature>
<proteinExistence type="predicted"/>
<name>A0A0A9BWZ5_ARUDO</name>
<accession>A0A0A9BWZ5</accession>
<dbReference type="InterPro" id="IPR026960">
    <property type="entry name" value="RVT-Znf"/>
</dbReference>
<reference evidence="2" key="2">
    <citation type="journal article" date="2015" name="Data Brief">
        <title>Shoot transcriptome of the giant reed, Arundo donax.</title>
        <authorList>
            <person name="Barrero R.A."/>
            <person name="Guerrero F.D."/>
            <person name="Moolhuijzen P."/>
            <person name="Goolsby J.A."/>
            <person name="Tidwell J."/>
            <person name="Bellgard S.E."/>
            <person name="Bellgard M.I."/>
        </authorList>
    </citation>
    <scope>NUCLEOTIDE SEQUENCE</scope>
    <source>
        <tissue evidence="2">Shoot tissue taken approximately 20 cm above the soil surface</tissue>
    </source>
</reference>
<evidence type="ECO:0000259" key="1">
    <source>
        <dbReference type="Pfam" id="PF13966"/>
    </source>
</evidence>
<dbReference type="AlphaFoldDB" id="A0A0A9BWZ5"/>